<dbReference type="FunFam" id="3.90.740.10:FF:000010">
    <property type="entry name" value="Valine--tRNA ligase"/>
    <property type="match status" value="1"/>
</dbReference>
<gene>
    <name evidence="10" type="ORF">METZ01_LOCUS405659</name>
</gene>
<dbReference type="EMBL" id="UINC01156408">
    <property type="protein sequence ID" value="SVD52805.1"/>
    <property type="molecule type" value="Genomic_DNA"/>
</dbReference>
<keyword evidence="7" id="KW-0030">Aminoacyl-tRNA synthetase</keyword>
<dbReference type="InterPro" id="IPR002303">
    <property type="entry name" value="Valyl-tRNA_ligase"/>
</dbReference>
<keyword evidence="2" id="KW-0436">Ligase</keyword>
<evidence type="ECO:0000256" key="7">
    <source>
        <dbReference type="ARBA" id="ARBA00023146"/>
    </source>
</evidence>
<feature type="domain" description="Leucyl-tRNA synthetase editing" evidence="9">
    <location>
        <begin position="20"/>
        <end position="81"/>
    </location>
</feature>
<keyword evidence="3" id="KW-0547">Nucleotide-binding</keyword>
<evidence type="ECO:0000256" key="2">
    <source>
        <dbReference type="ARBA" id="ARBA00022598"/>
    </source>
</evidence>
<evidence type="ECO:0000256" key="8">
    <source>
        <dbReference type="ARBA" id="ARBA00029936"/>
    </source>
</evidence>
<dbReference type="PANTHER" id="PTHR11946:SF93">
    <property type="entry name" value="VALINE--TRNA LIGASE, CHLOROPLASTIC_MITOCHONDRIAL 2"/>
    <property type="match status" value="1"/>
</dbReference>
<dbReference type="Gene3D" id="3.90.740.10">
    <property type="entry name" value="Valyl/Leucyl/Isoleucyl-tRNA synthetase, editing domain"/>
    <property type="match status" value="1"/>
</dbReference>
<evidence type="ECO:0000313" key="10">
    <source>
        <dbReference type="EMBL" id="SVD52805.1"/>
    </source>
</evidence>
<dbReference type="InterPro" id="IPR025709">
    <property type="entry name" value="Leu_tRNA-synth_edit"/>
</dbReference>
<evidence type="ECO:0000256" key="4">
    <source>
        <dbReference type="ARBA" id="ARBA00022840"/>
    </source>
</evidence>
<dbReference type="GO" id="GO:0005524">
    <property type="term" value="F:ATP binding"/>
    <property type="evidence" value="ECO:0007669"/>
    <property type="project" value="UniProtKB-KW"/>
</dbReference>
<dbReference type="AlphaFoldDB" id="A0A382W3E2"/>
<evidence type="ECO:0000259" key="9">
    <source>
        <dbReference type="Pfam" id="PF13603"/>
    </source>
</evidence>
<organism evidence="10">
    <name type="scientific">marine metagenome</name>
    <dbReference type="NCBI Taxonomy" id="408172"/>
    <lineage>
        <taxon>unclassified sequences</taxon>
        <taxon>metagenomes</taxon>
        <taxon>ecological metagenomes</taxon>
    </lineage>
</organism>
<keyword evidence="4" id="KW-0067">ATP-binding</keyword>
<dbReference type="PANTHER" id="PTHR11946">
    <property type="entry name" value="VALYL-TRNA SYNTHETASES"/>
    <property type="match status" value="1"/>
</dbReference>
<proteinExistence type="predicted"/>
<dbReference type="EC" id="6.1.1.9" evidence="1"/>
<keyword evidence="5" id="KW-0648">Protein biosynthesis</keyword>
<reference evidence="10" key="1">
    <citation type="submission" date="2018-05" db="EMBL/GenBank/DDBJ databases">
        <authorList>
            <person name="Lanie J.A."/>
            <person name="Ng W.-L."/>
            <person name="Kazmierczak K.M."/>
            <person name="Andrzejewski T.M."/>
            <person name="Davidsen T.M."/>
            <person name="Wayne K.J."/>
            <person name="Tettelin H."/>
            <person name="Glass J.I."/>
            <person name="Rusch D."/>
            <person name="Podicherti R."/>
            <person name="Tsui H.-C.T."/>
            <person name="Winkler M.E."/>
        </authorList>
    </citation>
    <scope>NUCLEOTIDE SEQUENCE</scope>
</reference>
<evidence type="ECO:0000256" key="1">
    <source>
        <dbReference type="ARBA" id="ARBA00013169"/>
    </source>
</evidence>
<dbReference type="GO" id="GO:0005829">
    <property type="term" value="C:cytosol"/>
    <property type="evidence" value="ECO:0007669"/>
    <property type="project" value="TreeGrafter"/>
</dbReference>
<dbReference type="GO" id="GO:0006438">
    <property type="term" value="P:valyl-tRNA aminoacylation"/>
    <property type="evidence" value="ECO:0007669"/>
    <property type="project" value="InterPro"/>
</dbReference>
<dbReference type="GO" id="GO:0004832">
    <property type="term" value="F:valine-tRNA ligase activity"/>
    <property type="evidence" value="ECO:0007669"/>
    <property type="project" value="UniProtKB-EC"/>
</dbReference>
<evidence type="ECO:0000256" key="3">
    <source>
        <dbReference type="ARBA" id="ARBA00022741"/>
    </source>
</evidence>
<sequence length="116" mass="13015">MLGDTGVAVNPKDERYSDLVGKSVILPITNREIPIFTDEYVDMEFGTGCVKVTPAHDPNDFEMGKRHNLDLINIFHPDATLNENVPTAYRGLNRFEAREKIIAELDSLGILDKIEV</sequence>
<evidence type="ECO:0000256" key="6">
    <source>
        <dbReference type="ARBA" id="ARBA00023054"/>
    </source>
</evidence>
<feature type="non-terminal residue" evidence="10">
    <location>
        <position position="116"/>
    </location>
</feature>
<name>A0A382W3E2_9ZZZZ</name>
<evidence type="ECO:0000256" key="5">
    <source>
        <dbReference type="ARBA" id="ARBA00022917"/>
    </source>
</evidence>
<dbReference type="InterPro" id="IPR009008">
    <property type="entry name" value="Val/Leu/Ile-tRNA-synth_edit"/>
</dbReference>
<dbReference type="SUPFAM" id="SSF50677">
    <property type="entry name" value="ValRS/IleRS/LeuRS editing domain"/>
    <property type="match status" value="1"/>
</dbReference>
<keyword evidence="6" id="KW-0175">Coiled coil</keyword>
<protein>
    <recommendedName>
        <fullName evidence="1">valine--tRNA ligase</fullName>
        <ecNumber evidence="1">6.1.1.9</ecNumber>
    </recommendedName>
    <alternativeName>
        <fullName evidence="8">Valyl-tRNA synthetase</fullName>
    </alternativeName>
</protein>
<accession>A0A382W3E2</accession>
<dbReference type="GO" id="GO:0002161">
    <property type="term" value="F:aminoacyl-tRNA deacylase activity"/>
    <property type="evidence" value="ECO:0007669"/>
    <property type="project" value="InterPro"/>
</dbReference>
<dbReference type="Pfam" id="PF13603">
    <property type="entry name" value="tRNA-synt_1_2"/>
    <property type="match status" value="1"/>
</dbReference>